<sequence length="75" mass="8390">MSAQQRALFEETMAEDEDIPTIQDLGRKGVRELHAIFHSAADNSANTKLTQAERTAARKTQDNILRVLAAHHPRP</sequence>
<keyword evidence="2" id="KW-1185">Reference proteome</keyword>
<evidence type="ECO:0000313" key="2">
    <source>
        <dbReference type="Proteomes" id="UP000715965"/>
    </source>
</evidence>
<dbReference type="EMBL" id="JADDOJ010000088">
    <property type="protein sequence ID" value="MBE7942267.1"/>
    <property type="molecule type" value="Genomic_DNA"/>
</dbReference>
<name>A0ABR9SIV7_9BURK</name>
<comment type="caution">
    <text evidence="1">The sequence shown here is derived from an EMBL/GenBank/DDBJ whole genome shotgun (WGS) entry which is preliminary data.</text>
</comment>
<accession>A0ABR9SIV7</accession>
<gene>
    <name evidence="1" type="ORF">IM725_16975</name>
</gene>
<protein>
    <submittedName>
        <fullName evidence="1">Uncharacterized protein</fullName>
    </submittedName>
</protein>
<dbReference type="RefSeq" id="WP_193781823.1">
    <property type="nucleotide sequence ID" value="NZ_JADDOJ010000088.1"/>
</dbReference>
<proteinExistence type="predicted"/>
<dbReference type="Proteomes" id="UP000715965">
    <property type="component" value="Unassembled WGS sequence"/>
</dbReference>
<reference evidence="1 2" key="1">
    <citation type="submission" date="2020-10" db="EMBL/GenBank/DDBJ databases">
        <title>Draft genome of Ramlibacter aquaticus LMG 30558.</title>
        <authorList>
            <person name="Props R."/>
        </authorList>
    </citation>
    <scope>NUCLEOTIDE SEQUENCE [LARGE SCALE GENOMIC DNA]</scope>
    <source>
        <strain evidence="1 2">LMG 30558</strain>
    </source>
</reference>
<organism evidence="1 2">
    <name type="scientific">Ramlibacter aquaticus</name>
    <dbReference type="NCBI Taxonomy" id="2780094"/>
    <lineage>
        <taxon>Bacteria</taxon>
        <taxon>Pseudomonadati</taxon>
        <taxon>Pseudomonadota</taxon>
        <taxon>Betaproteobacteria</taxon>
        <taxon>Burkholderiales</taxon>
        <taxon>Comamonadaceae</taxon>
        <taxon>Ramlibacter</taxon>
    </lineage>
</organism>
<evidence type="ECO:0000313" key="1">
    <source>
        <dbReference type="EMBL" id="MBE7942267.1"/>
    </source>
</evidence>